<keyword evidence="3" id="KW-0325">Glycoprotein</keyword>
<evidence type="ECO:0000313" key="5">
    <source>
        <dbReference type="EMBL" id="EDR01592.1"/>
    </source>
</evidence>
<gene>
    <name evidence="5" type="ORF">LACBIDRAFT_310630</name>
</gene>
<dbReference type="GO" id="GO:0071970">
    <property type="term" value="P:fungal-type cell wall (1-&gt;3)-beta-D-glucan biosynthetic process"/>
    <property type="evidence" value="ECO:0007669"/>
    <property type="project" value="TreeGrafter"/>
</dbReference>
<dbReference type="AlphaFoldDB" id="B0DUR8"/>
<comment type="similarity">
    <text evidence="1 4">Belongs to the glycosyl hydrolase 72 family.</text>
</comment>
<dbReference type="KEGG" id="lbc:LACBIDRAFT_310630"/>
<dbReference type="HOGENOM" id="CLU_746108_0_0_1"/>
<dbReference type="InterPro" id="IPR004886">
    <property type="entry name" value="Glucanosyltransferase"/>
</dbReference>
<dbReference type="InParanoid" id="B0DUR8"/>
<dbReference type="Pfam" id="PF03198">
    <property type="entry name" value="Glyco_hydro_72"/>
    <property type="match status" value="1"/>
</dbReference>
<sequence length="300" mass="33669">MITFQVESFKIQTRKCSSGDTFCSHSSLLAPNPHFFPQHEVVRGSCPHFLVLIPSWRTTWTLFYKSLAQADPSIQRGRIKVLYQACSVPTTSSPVWSTYLLDQYLVTIDAYSKYDNVLAFNSTSETGSSTAHPTHQRRSFRKSSFLRPQAQGLAVIHSVLFLRVPLTFSPISTAKKSNFLIGYAAIDGADNFPDWVIPQTPTLGQPGSTGIDLCNLNNYEWCGNSTFAGSYPDTKNNFAGYNVAAYFSEYGCVPPRCPPLVRSGRPFLIQRVSRLVWGIAFSYFSSSQRRRSIRHNHIVI</sequence>
<proteinExistence type="inferred from homology"/>
<dbReference type="GO" id="GO:0005886">
    <property type="term" value="C:plasma membrane"/>
    <property type="evidence" value="ECO:0007669"/>
    <property type="project" value="UniProtKB-SubCell"/>
</dbReference>
<organism evidence="6">
    <name type="scientific">Laccaria bicolor (strain S238N-H82 / ATCC MYA-4686)</name>
    <name type="common">Bicoloured deceiver</name>
    <name type="synonym">Laccaria laccata var. bicolor</name>
    <dbReference type="NCBI Taxonomy" id="486041"/>
    <lineage>
        <taxon>Eukaryota</taxon>
        <taxon>Fungi</taxon>
        <taxon>Dikarya</taxon>
        <taxon>Basidiomycota</taxon>
        <taxon>Agaricomycotina</taxon>
        <taxon>Agaricomycetes</taxon>
        <taxon>Agaricomycetidae</taxon>
        <taxon>Agaricales</taxon>
        <taxon>Agaricineae</taxon>
        <taxon>Hydnangiaceae</taxon>
        <taxon>Laccaria</taxon>
    </lineage>
</organism>
<dbReference type="Gene3D" id="3.20.20.80">
    <property type="entry name" value="Glycosidases"/>
    <property type="match status" value="1"/>
</dbReference>
<dbReference type="GO" id="GO:0016787">
    <property type="term" value="F:hydrolase activity"/>
    <property type="evidence" value="ECO:0007669"/>
    <property type="project" value="UniProtKB-KW"/>
</dbReference>
<dbReference type="PANTHER" id="PTHR31468">
    <property type="entry name" value="1,3-BETA-GLUCANOSYLTRANSFERASE GAS1"/>
    <property type="match status" value="1"/>
</dbReference>
<dbReference type="GO" id="GO:0016757">
    <property type="term" value="F:glycosyltransferase activity"/>
    <property type="evidence" value="ECO:0007669"/>
    <property type="project" value="UniProtKB-KW"/>
</dbReference>
<dbReference type="RefSeq" id="XP_001887668.1">
    <property type="nucleotide sequence ID" value="XM_001887633.1"/>
</dbReference>
<evidence type="ECO:0000256" key="3">
    <source>
        <dbReference type="ARBA" id="ARBA00023180"/>
    </source>
</evidence>
<dbReference type="GO" id="GO:0098552">
    <property type="term" value="C:side of membrane"/>
    <property type="evidence" value="ECO:0007669"/>
    <property type="project" value="UniProtKB-KW"/>
</dbReference>
<dbReference type="PANTHER" id="PTHR31468:SF11">
    <property type="entry name" value="1,3-BETA-GLUCANOSYLTRANSFERASE"/>
    <property type="match status" value="1"/>
</dbReference>
<dbReference type="EMBL" id="DS547137">
    <property type="protein sequence ID" value="EDR01592.1"/>
    <property type="molecule type" value="Genomic_DNA"/>
</dbReference>
<keyword evidence="4 5" id="KW-0808">Transferase</keyword>
<comment type="subcellular location">
    <subcellularLocation>
        <location evidence="4">Cell membrane</location>
        <topology evidence="4">Lipid-anchor</topology>
        <topology evidence="4">GPI-anchor</topology>
    </subcellularLocation>
</comment>
<dbReference type="GO" id="GO:0031505">
    <property type="term" value="P:fungal-type cell wall organization"/>
    <property type="evidence" value="ECO:0007669"/>
    <property type="project" value="TreeGrafter"/>
</dbReference>
<name>B0DUR8_LACBS</name>
<keyword evidence="6" id="KW-1185">Reference proteome</keyword>
<evidence type="ECO:0000256" key="4">
    <source>
        <dbReference type="RuleBase" id="RU361209"/>
    </source>
</evidence>
<dbReference type="SUPFAM" id="SSF51445">
    <property type="entry name" value="(Trans)glycosidases"/>
    <property type="match status" value="1"/>
</dbReference>
<evidence type="ECO:0000313" key="6">
    <source>
        <dbReference type="Proteomes" id="UP000001194"/>
    </source>
</evidence>
<keyword evidence="5" id="KW-0328">Glycosyltransferase</keyword>
<dbReference type="GO" id="GO:0042124">
    <property type="term" value="F:1,3-beta-glucanosyltransferase activity"/>
    <property type="evidence" value="ECO:0007669"/>
    <property type="project" value="TreeGrafter"/>
</dbReference>
<keyword evidence="4" id="KW-0472">Membrane</keyword>
<dbReference type="OrthoDB" id="421038at2759"/>
<evidence type="ECO:0000256" key="2">
    <source>
        <dbReference type="ARBA" id="ARBA00022729"/>
    </source>
</evidence>
<dbReference type="GeneID" id="6083426"/>
<comment type="function">
    <text evidence="4">Splits internally a 1,3-beta-glucan molecule and transfers the newly generated reducing end (the donor) to the non-reducing end of another 1,3-beta-glucan molecule (the acceptor) forming a 1,3-beta linkage, resulting in the elongation of 1,3-beta-glucan chains in the cell wall.</text>
</comment>
<dbReference type="InterPro" id="IPR017853">
    <property type="entry name" value="GH"/>
</dbReference>
<dbReference type="EC" id="2.4.1.-" evidence="4"/>
<reference evidence="5 6" key="1">
    <citation type="journal article" date="2008" name="Nature">
        <title>The genome of Laccaria bicolor provides insights into mycorrhizal symbiosis.</title>
        <authorList>
            <person name="Martin F."/>
            <person name="Aerts A."/>
            <person name="Ahren D."/>
            <person name="Brun A."/>
            <person name="Danchin E.G.J."/>
            <person name="Duchaussoy F."/>
            <person name="Gibon J."/>
            <person name="Kohler A."/>
            <person name="Lindquist E."/>
            <person name="Pereda V."/>
            <person name="Salamov A."/>
            <person name="Shapiro H.J."/>
            <person name="Wuyts J."/>
            <person name="Blaudez D."/>
            <person name="Buee M."/>
            <person name="Brokstein P."/>
            <person name="Canbaeck B."/>
            <person name="Cohen D."/>
            <person name="Courty P.E."/>
            <person name="Coutinho P.M."/>
            <person name="Delaruelle C."/>
            <person name="Detter J.C."/>
            <person name="Deveau A."/>
            <person name="DiFazio S."/>
            <person name="Duplessis S."/>
            <person name="Fraissinet-Tachet L."/>
            <person name="Lucic E."/>
            <person name="Frey-Klett P."/>
            <person name="Fourrey C."/>
            <person name="Feussner I."/>
            <person name="Gay G."/>
            <person name="Grimwood J."/>
            <person name="Hoegger P.J."/>
            <person name="Jain P."/>
            <person name="Kilaru S."/>
            <person name="Labbe J."/>
            <person name="Lin Y.C."/>
            <person name="Legue V."/>
            <person name="Le Tacon F."/>
            <person name="Marmeisse R."/>
            <person name="Melayah D."/>
            <person name="Montanini B."/>
            <person name="Muratet M."/>
            <person name="Nehls U."/>
            <person name="Niculita-Hirzel H."/>
            <person name="Oudot-Le Secq M.P."/>
            <person name="Peter M."/>
            <person name="Quesneville H."/>
            <person name="Rajashekar B."/>
            <person name="Reich M."/>
            <person name="Rouhier N."/>
            <person name="Schmutz J."/>
            <person name="Yin T."/>
            <person name="Chalot M."/>
            <person name="Henrissat B."/>
            <person name="Kuees U."/>
            <person name="Lucas S."/>
            <person name="Van de Peer Y."/>
            <person name="Podila G.K."/>
            <person name="Polle A."/>
            <person name="Pukkila P.J."/>
            <person name="Richardson P.M."/>
            <person name="Rouze P."/>
            <person name="Sanders I.R."/>
            <person name="Stajich J.E."/>
            <person name="Tunlid A."/>
            <person name="Tuskan G."/>
            <person name="Grigoriev I.V."/>
        </authorList>
    </citation>
    <scope>NUCLEOTIDE SEQUENCE [LARGE SCALE GENOMIC DNA]</scope>
    <source>
        <strain evidence="6">S238N-H82 / ATCC MYA-4686</strain>
    </source>
</reference>
<dbReference type="Proteomes" id="UP000001194">
    <property type="component" value="Unassembled WGS sequence"/>
</dbReference>
<keyword evidence="2" id="KW-0732">Signal</keyword>
<keyword evidence="5" id="KW-0378">Hydrolase</keyword>
<protein>
    <recommendedName>
        <fullName evidence="4">1,3-beta-glucanosyltransferase</fullName>
        <ecNumber evidence="4">2.4.1.-</ecNumber>
    </recommendedName>
</protein>
<keyword evidence="4" id="KW-0449">Lipoprotein</keyword>
<accession>B0DUR8</accession>
<keyword evidence="4" id="KW-0336">GPI-anchor</keyword>
<evidence type="ECO:0000256" key="1">
    <source>
        <dbReference type="ARBA" id="ARBA00007528"/>
    </source>
</evidence>